<name>A0AAU8J3C7_9ACTN</name>
<evidence type="ECO:0000256" key="1">
    <source>
        <dbReference type="SAM" id="MobiDB-lite"/>
    </source>
</evidence>
<organism evidence="2">
    <name type="scientific">Streptomyces tabacisoli</name>
    <dbReference type="NCBI Taxonomy" id="3156398"/>
    <lineage>
        <taxon>Bacteria</taxon>
        <taxon>Bacillati</taxon>
        <taxon>Actinomycetota</taxon>
        <taxon>Actinomycetes</taxon>
        <taxon>Kitasatosporales</taxon>
        <taxon>Streptomycetaceae</taxon>
        <taxon>Streptomyces</taxon>
    </lineage>
</organism>
<protein>
    <submittedName>
        <fullName evidence="2">Uncharacterized protein</fullName>
    </submittedName>
</protein>
<evidence type="ECO:0000313" key="2">
    <source>
        <dbReference type="EMBL" id="XCJ74960.1"/>
    </source>
</evidence>
<accession>A0AAU8J3C7</accession>
<dbReference type="RefSeq" id="WP_353946396.1">
    <property type="nucleotide sequence ID" value="NZ_CP159534.1"/>
</dbReference>
<feature type="region of interest" description="Disordered" evidence="1">
    <location>
        <begin position="1"/>
        <end position="30"/>
    </location>
</feature>
<proteinExistence type="predicted"/>
<dbReference type="EMBL" id="CP159534">
    <property type="protein sequence ID" value="XCJ74960.1"/>
    <property type="molecule type" value="Genomic_DNA"/>
</dbReference>
<dbReference type="AlphaFoldDB" id="A0AAU8J3C7"/>
<gene>
    <name evidence="2" type="ORF">ABII15_35560</name>
</gene>
<sequence length="52" mass="5497">MIGPTVPASGNHRTDEKNFRGHTHRMTGGRATPALTYAMAVVGAELDCAEVT</sequence>
<reference evidence="2" key="1">
    <citation type="submission" date="2024-06" db="EMBL/GenBank/DDBJ databases">
        <title>Streptomyces sp. strain HUAS MG91 genome sequences.</title>
        <authorList>
            <person name="Mo P."/>
        </authorList>
    </citation>
    <scope>NUCLEOTIDE SEQUENCE</scope>
    <source>
        <strain evidence="2">HUAS MG91</strain>
    </source>
</reference>
<dbReference type="KEGG" id="stac:ABII15_35560"/>